<accession>A0A0D6JUM0</accession>
<evidence type="ECO:0000313" key="12">
    <source>
        <dbReference type="EMBL" id="CQR52275.1"/>
    </source>
</evidence>
<protein>
    <recommendedName>
        <fullName evidence="9">sn-glycerol-3-phosphate transport system permease protein UgpA</fullName>
    </recommendedName>
</protein>
<feature type="domain" description="ABC transmembrane type-1" evidence="11">
    <location>
        <begin position="72"/>
        <end position="285"/>
    </location>
</feature>
<dbReference type="EMBL" id="CSTE01000003">
    <property type="protein sequence ID" value="CQR52275.1"/>
    <property type="molecule type" value="Genomic_DNA"/>
</dbReference>
<name>A0A0D6JUM0_9EURY</name>
<comment type="similarity">
    <text evidence="10">Belongs to the binding-protein-dependent transport system permease family.</text>
</comment>
<evidence type="ECO:0000256" key="7">
    <source>
        <dbReference type="ARBA" id="ARBA00022989"/>
    </source>
</evidence>
<keyword evidence="6 10" id="KW-0812">Transmembrane</keyword>
<evidence type="ECO:0000256" key="2">
    <source>
        <dbReference type="ARBA" id="ARBA00011557"/>
    </source>
</evidence>
<dbReference type="RefSeq" id="WP_089780436.1">
    <property type="nucleotide sequence ID" value="NZ_CABLRR010000003.1"/>
</dbReference>
<keyword evidence="4" id="KW-1003">Cell membrane</keyword>
<dbReference type="Proteomes" id="UP000198902">
    <property type="component" value="Unassembled WGS sequence"/>
</dbReference>
<dbReference type="CDD" id="cd06261">
    <property type="entry name" value="TM_PBP2"/>
    <property type="match status" value="1"/>
</dbReference>
<evidence type="ECO:0000256" key="9">
    <source>
        <dbReference type="ARBA" id="ARBA00040780"/>
    </source>
</evidence>
<dbReference type="PANTHER" id="PTHR43227">
    <property type="entry name" value="BLL4140 PROTEIN"/>
    <property type="match status" value="1"/>
</dbReference>
<keyword evidence="13" id="KW-1185">Reference proteome</keyword>
<feature type="transmembrane region" description="Helical" evidence="10">
    <location>
        <begin position="158"/>
        <end position="182"/>
    </location>
</feature>
<feature type="transmembrane region" description="Helical" evidence="10">
    <location>
        <begin position="105"/>
        <end position="130"/>
    </location>
</feature>
<dbReference type="Gene3D" id="1.10.3720.10">
    <property type="entry name" value="MetI-like"/>
    <property type="match status" value="1"/>
</dbReference>
<keyword evidence="8 10" id="KW-0472">Membrane</keyword>
<sequence>MSTATKPYDSTLQAALLLLPTAAVLVAFLYYPALETFRLSLYETLFLGQRQTWTGLGNFVTLLTSGTYQYSFFVTVAFAAVVVFGTLGVSLLIGYMIFSVDVRTSVYLVAAIWPYALPPAVAAVLLNFILHPNLGIFTHYLELLTPLTLDWFNDGPQAFAILAVVAVWKQLGYNIIFIVAALNNIPEILTENARIDGVGRFRMLYKVYVPMIAPTMTFLVVMNTIYAFFSTFPLVDLMTSGGPSDATNFLIFKLYRDAFQFNSLGLASAQSVILFVVVSVLMYVQLRFASGYGRYGG</sequence>
<dbReference type="GO" id="GO:0005886">
    <property type="term" value="C:plasma membrane"/>
    <property type="evidence" value="ECO:0007669"/>
    <property type="project" value="UniProtKB-SubCell"/>
</dbReference>
<dbReference type="PROSITE" id="PS50928">
    <property type="entry name" value="ABC_TM1"/>
    <property type="match status" value="1"/>
</dbReference>
<feature type="transmembrane region" description="Helical" evidence="10">
    <location>
        <begin position="203"/>
        <end position="229"/>
    </location>
</feature>
<evidence type="ECO:0000256" key="10">
    <source>
        <dbReference type="RuleBase" id="RU363032"/>
    </source>
</evidence>
<evidence type="ECO:0000256" key="3">
    <source>
        <dbReference type="ARBA" id="ARBA00022448"/>
    </source>
</evidence>
<dbReference type="InterPro" id="IPR050809">
    <property type="entry name" value="UgpAE/MalFG_permease"/>
</dbReference>
<dbReference type="Pfam" id="PF00528">
    <property type="entry name" value="BPD_transp_1"/>
    <property type="match status" value="1"/>
</dbReference>
<keyword evidence="3 10" id="KW-0813">Transport</keyword>
<dbReference type="GO" id="GO:0055085">
    <property type="term" value="P:transmembrane transport"/>
    <property type="evidence" value="ECO:0007669"/>
    <property type="project" value="InterPro"/>
</dbReference>
<dbReference type="InterPro" id="IPR000515">
    <property type="entry name" value="MetI-like"/>
</dbReference>
<feature type="transmembrane region" description="Helical" evidence="10">
    <location>
        <begin position="70"/>
        <end position="98"/>
    </location>
</feature>
<dbReference type="SUPFAM" id="SSF161098">
    <property type="entry name" value="MetI-like"/>
    <property type="match status" value="1"/>
</dbReference>
<feature type="transmembrane region" description="Helical" evidence="10">
    <location>
        <begin position="264"/>
        <end position="284"/>
    </location>
</feature>
<proteinExistence type="inferred from homology"/>
<keyword evidence="5" id="KW-0997">Cell inner membrane</keyword>
<gene>
    <name evidence="12" type="primary">ugpA</name>
    <name evidence="12" type="ORF">BN996_03070</name>
</gene>
<evidence type="ECO:0000256" key="6">
    <source>
        <dbReference type="ARBA" id="ARBA00022692"/>
    </source>
</evidence>
<evidence type="ECO:0000256" key="1">
    <source>
        <dbReference type="ARBA" id="ARBA00004429"/>
    </source>
</evidence>
<dbReference type="AlphaFoldDB" id="A0A0D6JUM0"/>
<evidence type="ECO:0000256" key="8">
    <source>
        <dbReference type="ARBA" id="ARBA00023136"/>
    </source>
</evidence>
<organism evidence="12 13">
    <name type="scientific">Haloferax massiliensis</name>
    <dbReference type="NCBI Taxonomy" id="1476858"/>
    <lineage>
        <taxon>Archaea</taxon>
        <taxon>Methanobacteriati</taxon>
        <taxon>Methanobacteriota</taxon>
        <taxon>Stenosarchaea group</taxon>
        <taxon>Halobacteria</taxon>
        <taxon>Halobacteriales</taxon>
        <taxon>Haloferacaceae</taxon>
        <taxon>Haloferax</taxon>
    </lineage>
</organism>
<comment type="subcellular location">
    <subcellularLocation>
        <location evidence="1">Cell inner membrane</location>
        <topology evidence="1">Multi-pass membrane protein</topology>
    </subcellularLocation>
    <subcellularLocation>
        <location evidence="10">Cell membrane</location>
        <topology evidence="10">Multi-pass membrane protein</topology>
    </subcellularLocation>
</comment>
<evidence type="ECO:0000256" key="5">
    <source>
        <dbReference type="ARBA" id="ARBA00022519"/>
    </source>
</evidence>
<comment type="subunit">
    <text evidence="2">The complex is composed of two ATP-binding proteins (UgpC), two transmembrane proteins (UgpA and UgpE) and a solute-binding protein (UgpB).</text>
</comment>
<dbReference type="PANTHER" id="PTHR43227:SF9">
    <property type="entry name" value="SN-GLYCEROL-3-PHOSPHATE TRANSPORT SYSTEM PERMEASE PROTEIN UGPA"/>
    <property type="match status" value="1"/>
</dbReference>
<feature type="transmembrane region" description="Helical" evidence="10">
    <location>
        <begin position="12"/>
        <end position="31"/>
    </location>
</feature>
<evidence type="ECO:0000256" key="4">
    <source>
        <dbReference type="ARBA" id="ARBA00022475"/>
    </source>
</evidence>
<evidence type="ECO:0000259" key="11">
    <source>
        <dbReference type="PROSITE" id="PS50928"/>
    </source>
</evidence>
<reference evidence="13" key="1">
    <citation type="submission" date="2015-03" db="EMBL/GenBank/DDBJ databases">
        <authorList>
            <person name="Urmite Genomes"/>
        </authorList>
    </citation>
    <scope>NUCLEOTIDE SEQUENCE [LARGE SCALE GENOMIC DNA]</scope>
    <source>
        <strain evidence="13">Arc-Hr</strain>
    </source>
</reference>
<evidence type="ECO:0000313" key="13">
    <source>
        <dbReference type="Proteomes" id="UP000198902"/>
    </source>
</evidence>
<dbReference type="OrthoDB" id="45815at2157"/>
<dbReference type="InterPro" id="IPR035906">
    <property type="entry name" value="MetI-like_sf"/>
</dbReference>
<keyword evidence="7 10" id="KW-1133">Transmembrane helix</keyword>